<gene>
    <name evidence="4" type="ORF">WJX74_000054</name>
</gene>
<comment type="caution">
    <text evidence="4">The sequence shown here is derived from an EMBL/GenBank/DDBJ whole genome shotgun (WGS) entry which is preliminary data.</text>
</comment>
<evidence type="ECO:0000313" key="4">
    <source>
        <dbReference type="EMBL" id="KAK9836418.1"/>
    </source>
</evidence>
<dbReference type="Proteomes" id="UP001438707">
    <property type="component" value="Unassembled WGS sequence"/>
</dbReference>
<dbReference type="SUPFAM" id="SSF52833">
    <property type="entry name" value="Thioredoxin-like"/>
    <property type="match status" value="1"/>
</dbReference>
<proteinExistence type="predicted"/>
<name>A0AAW1RS68_9CHLO</name>
<dbReference type="InterPro" id="IPR036249">
    <property type="entry name" value="Thioredoxin-like_sf"/>
</dbReference>
<keyword evidence="5" id="KW-1185">Reference proteome</keyword>
<protein>
    <recommendedName>
        <fullName evidence="3">Thioredoxin domain-containing protein</fullName>
    </recommendedName>
</protein>
<dbReference type="AlphaFoldDB" id="A0AAW1RS68"/>
<dbReference type="InterPro" id="IPR013766">
    <property type="entry name" value="Thioredoxin_domain"/>
</dbReference>
<evidence type="ECO:0000256" key="1">
    <source>
        <dbReference type="SAM" id="MobiDB-lite"/>
    </source>
</evidence>
<organism evidence="4 5">
    <name type="scientific">Apatococcus lobatus</name>
    <dbReference type="NCBI Taxonomy" id="904363"/>
    <lineage>
        <taxon>Eukaryota</taxon>
        <taxon>Viridiplantae</taxon>
        <taxon>Chlorophyta</taxon>
        <taxon>core chlorophytes</taxon>
        <taxon>Trebouxiophyceae</taxon>
        <taxon>Chlorellales</taxon>
        <taxon>Chlorellaceae</taxon>
        <taxon>Apatococcus</taxon>
    </lineage>
</organism>
<reference evidence="4 5" key="1">
    <citation type="journal article" date="2024" name="Nat. Commun.">
        <title>Phylogenomics reveals the evolutionary origins of lichenization in chlorophyte algae.</title>
        <authorList>
            <person name="Puginier C."/>
            <person name="Libourel C."/>
            <person name="Otte J."/>
            <person name="Skaloud P."/>
            <person name="Haon M."/>
            <person name="Grisel S."/>
            <person name="Petersen M."/>
            <person name="Berrin J.G."/>
            <person name="Delaux P.M."/>
            <person name="Dal Grande F."/>
            <person name="Keller J."/>
        </authorList>
    </citation>
    <scope>NUCLEOTIDE SEQUENCE [LARGE SCALE GENOMIC DNA]</scope>
    <source>
        <strain evidence="4 5">SAG 2145</strain>
    </source>
</reference>
<keyword evidence="2" id="KW-0732">Signal</keyword>
<feature type="domain" description="Thioredoxin" evidence="3">
    <location>
        <begin position="103"/>
        <end position="200"/>
    </location>
</feature>
<dbReference type="Gene3D" id="3.40.30.10">
    <property type="entry name" value="Glutaredoxin"/>
    <property type="match status" value="1"/>
</dbReference>
<dbReference type="InterPro" id="IPR044794">
    <property type="entry name" value="APRL5/7"/>
</dbReference>
<dbReference type="PANTHER" id="PTHR47126">
    <property type="entry name" value="5'-ADENYLYLSULFATE REDUCTASE-LIKE 7"/>
    <property type="match status" value="1"/>
</dbReference>
<dbReference type="Pfam" id="PF00085">
    <property type="entry name" value="Thioredoxin"/>
    <property type="match status" value="1"/>
</dbReference>
<evidence type="ECO:0000313" key="5">
    <source>
        <dbReference type="Proteomes" id="UP001438707"/>
    </source>
</evidence>
<feature type="region of interest" description="Disordered" evidence="1">
    <location>
        <begin position="71"/>
        <end position="102"/>
    </location>
</feature>
<dbReference type="PANTHER" id="PTHR47126:SF3">
    <property type="entry name" value="5'-ADENYLYLSULFATE REDUCTASE-LIKE 5"/>
    <property type="match status" value="1"/>
</dbReference>
<feature type="signal peptide" evidence="2">
    <location>
        <begin position="1"/>
        <end position="21"/>
    </location>
</feature>
<accession>A0AAW1RS68</accession>
<evidence type="ECO:0000256" key="2">
    <source>
        <dbReference type="SAM" id="SignalP"/>
    </source>
</evidence>
<feature type="chain" id="PRO_5043508841" description="Thioredoxin domain-containing protein" evidence="2">
    <location>
        <begin position="22"/>
        <end position="277"/>
    </location>
</feature>
<sequence length="277" mass="31487">MYMRILLTPLLLLTAVWKARSAPTQSSPDTLEVLLPHEYGSCKPYWRGETFPSRNFLVEVGTRWGMRESKKPDVPVEEALDPHSSGDTESPQTESSYSPLTEQKLQKARKQPFLSFHHASWCPFSQKLRPVIQCLSRFYSPDQLQFLALEHTHWTASKLTLSHGVTRLPSIILHDDMSPQHMSVRYYGQRDLQSLMNLISESLRLHPLADAPAAHELLDELGNTLCAAEEANVVAQDWRRLAVNPWMLLALGAILNAAVQVRMHGAKVVWWFLPSDQ</sequence>
<feature type="compositionally biased region" description="Polar residues" evidence="1">
    <location>
        <begin position="87"/>
        <end position="102"/>
    </location>
</feature>
<feature type="compositionally biased region" description="Basic and acidic residues" evidence="1">
    <location>
        <begin position="71"/>
        <end position="86"/>
    </location>
</feature>
<dbReference type="EMBL" id="JALJOS010000007">
    <property type="protein sequence ID" value="KAK9836418.1"/>
    <property type="molecule type" value="Genomic_DNA"/>
</dbReference>
<evidence type="ECO:0000259" key="3">
    <source>
        <dbReference type="Pfam" id="PF00085"/>
    </source>
</evidence>